<dbReference type="InterPro" id="IPR024185">
    <property type="entry name" value="FTHF_cligase-like_sf"/>
</dbReference>
<dbReference type="AlphaFoldDB" id="B9L6H2"/>
<proteinExistence type="predicted"/>
<dbReference type="STRING" id="598659.NAMH_1572"/>
<dbReference type="Pfam" id="PF02589">
    <property type="entry name" value="LUD_dom"/>
    <property type="match status" value="1"/>
</dbReference>
<dbReference type="OrthoDB" id="9794187at2"/>
<dbReference type="InterPro" id="IPR037171">
    <property type="entry name" value="NagB/RpiA_transferase-like"/>
</dbReference>
<dbReference type="Gene3D" id="3.40.50.10420">
    <property type="entry name" value="NagB/RpiA/CoA transferase-like"/>
    <property type="match status" value="1"/>
</dbReference>
<dbReference type="InterPro" id="IPR003741">
    <property type="entry name" value="LUD_dom"/>
</dbReference>
<gene>
    <name evidence="2" type="ordered locus">NAMH_1572</name>
</gene>
<feature type="domain" description="LUD" evidence="1">
    <location>
        <begin position="28"/>
        <end position="110"/>
    </location>
</feature>
<reference evidence="2 3" key="1">
    <citation type="journal article" date="2009" name="PLoS Genet.">
        <title>Adaptations to submarine hydrothermal environments exemplified by the genome of Nautilia profundicola.</title>
        <authorList>
            <person name="Campbell B.J."/>
            <person name="Smith J.L."/>
            <person name="Hanson T.E."/>
            <person name="Klotz M.G."/>
            <person name="Stein L.Y."/>
            <person name="Lee C.K."/>
            <person name="Wu D."/>
            <person name="Robinson J.M."/>
            <person name="Khouri H.M."/>
            <person name="Eisen J.A."/>
            <person name="Cary S.C."/>
        </authorList>
    </citation>
    <scope>NUCLEOTIDE SEQUENCE [LARGE SCALE GENOMIC DNA]</scope>
    <source>
        <strain evidence="3">ATCC BAA-1463 / DSM 18972 / AmH</strain>
    </source>
</reference>
<protein>
    <submittedName>
        <fullName evidence="2">YkgG family protein</fullName>
    </submittedName>
</protein>
<dbReference type="KEGG" id="nam:NAMH_1572"/>
<evidence type="ECO:0000259" key="1">
    <source>
        <dbReference type="Pfam" id="PF02589"/>
    </source>
</evidence>
<dbReference type="EMBL" id="CP001279">
    <property type="protein sequence ID" value="ACM92582.1"/>
    <property type="molecule type" value="Genomic_DNA"/>
</dbReference>
<evidence type="ECO:0000313" key="2">
    <source>
        <dbReference type="EMBL" id="ACM92582.1"/>
    </source>
</evidence>
<sequence length="111" mass="12334">MKELTDKFIKNLKLAGGEILNEIPEGWYVTEAKFGVAENGAVWVEDYQKDLFLSENVAVKMPKKVVPTMHEAVEMIENPGVFISGPSKTADVESFLVFGAHGPMKFAIIFE</sequence>
<organism evidence="2 3">
    <name type="scientific">Nautilia profundicola (strain ATCC BAA-1463 / DSM 18972 / AmH)</name>
    <dbReference type="NCBI Taxonomy" id="598659"/>
    <lineage>
        <taxon>Bacteria</taxon>
        <taxon>Pseudomonadati</taxon>
        <taxon>Campylobacterota</taxon>
        <taxon>Epsilonproteobacteria</taxon>
        <taxon>Nautiliales</taxon>
        <taxon>Nautiliaceae</taxon>
        <taxon>Nautilia</taxon>
    </lineage>
</organism>
<dbReference type="PANTHER" id="PTHR43682:SF1">
    <property type="entry name" value="LACTATE UTILIZATION PROTEIN C"/>
    <property type="match status" value="1"/>
</dbReference>
<dbReference type="Proteomes" id="UP000000448">
    <property type="component" value="Chromosome"/>
</dbReference>
<dbReference type="HOGENOM" id="CLU_2155620_0_0_7"/>
<evidence type="ECO:0000313" key="3">
    <source>
        <dbReference type="Proteomes" id="UP000000448"/>
    </source>
</evidence>
<dbReference type="PANTHER" id="PTHR43682">
    <property type="entry name" value="LACTATE UTILIZATION PROTEIN C"/>
    <property type="match status" value="1"/>
</dbReference>
<name>B9L6H2_NAUPA</name>
<keyword evidence="3" id="KW-1185">Reference proteome</keyword>
<dbReference type="SUPFAM" id="SSF100950">
    <property type="entry name" value="NagB/RpiA/CoA transferase-like"/>
    <property type="match status" value="1"/>
</dbReference>
<accession>B9L6H2</accession>
<dbReference type="RefSeq" id="WP_012663953.1">
    <property type="nucleotide sequence ID" value="NC_012115.1"/>
</dbReference>
<dbReference type="eggNOG" id="COG1556">
    <property type="taxonomic scope" value="Bacteria"/>
</dbReference>